<feature type="transmembrane region" description="Helical" evidence="1">
    <location>
        <begin position="153"/>
        <end position="174"/>
    </location>
</feature>
<organism evidence="2 3">
    <name type="scientific">Halorarum salinum</name>
    <dbReference type="NCBI Taxonomy" id="2743089"/>
    <lineage>
        <taxon>Archaea</taxon>
        <taxon>Methanobacteriati</taxon>
        <taxon>Methanobacteriota</taxon>
        <taxon>Stenosarchaea group</taxon>
        <taxon>Halobacteria</taxon>
        <taxon>Halobacteriales</taxon>
        <taxon>Haloferacaceae</taxon>
        <taxon>Halorarum</taxon>
    </lineage>
</organism>
<keyword evidence="3" id="KW-1185">Reference proteome</keyword>
<gene>
    <name evidence="2" type="ORF">HUG12_17835</name>
</gene>
<name>A0A7D5QMH2_9EURY</name>
<sequence>MRLPSIRSATACASGGLLNLGVVLSLYAEYGYPMPGLDLGGIAFALTLLAAGGLPALASAHTGLASPAVGWLALLGWTAMRETTTPAPEWGELGGYVVVSGDLFVLDYATAWPVWLSALAWIGAVEFAFRRYYGVGDGRLRGVAARVPARRQALGVTVAVAGPFGVALGAHTLAQGVSPAPAALLVVATVVLGGTAAAAVPLLFALTRGLVSPALLGCWLLGSTVHVSVFGDPDSPVHLLLLGAFAVGLVLVGLLEGALRGRFGGGGAADDPATRER</sequence>
<feature type="transmembrane region" description="Helical" evidence="1">
    <location>
        <begin position="112"/>
        <end position="133"/>
    </location>
</feature>
<keyword evidence="1" id="KW-1133">Transmembrane helix</keyword>
<evidence type="ECO:0000313" key="3">
    <source>
        <dbReference type="Proteomes" id="UP000509626"/>
    </source>
</evidence>
<evidence type="ECO:0000313" key="2">
    <source>
        <dbReference type="EMBL" id="QLG63485.1"/>
    </source>
</evidence>
<feature type="transmembrane region" description="Helical" evidence="1">
    <location>
        <begin position="237"/>
        <end position="255"/>
    </location>
</feature>
<accession>A0A7D5QMH2</accession>
<feature type="transmembrane region" description="Helical" evidence="1">
    <location>
        <begin position="213"/>
        <end position="231"/>
    </location>
</feature>
<dbReference type="RefSeq" id="WP_179270069.1">
    <property type="nucleotide sequence ID" value="NZ_CP058579.1"/>
</dbReference>
<dbReference type="Proteomes" id="UP000509626">
    <property type="component" value="Chromosome"/>
</dbReference>
<keyword evidence="1" id="KW-0472">Membrane</keyword>
<protein>
    <submittedName>
        <fullName evidence="2">Uncharacterized protein</fullName>
    </submittedName>
</protein>
<feature type="transmembrane region" description="Helical" evidence="1">
    <location>
        <begin position="6"/>
        <end position="27"/>
    </location>
</feature>
<dbReference type="OrthoDB" id="331602at2157"/>
<dbReference type="AlphaFoldDB" id="A0A7D5QMH2"/>
<dbReference type="GeneID" id="56039360"/>
<evidence type="ECO:0000256" key="1">
    <source>
        <dbReference type="SAM" id="Phobius"/>
    </source>
</evidence>
<feature type="transmembrane region" description="Helical" evidence="1">
    <location>
        <begin position="39"/>
        <end position="58"/>
    </location>
</feature>
<reference evidence="2 3" key="1">
    <citation type="submission" date="2020-06" db="EMBL/GenBank/DDBJ databases">
        <title>NJ-3-1, isolated from saline soil.</title>
        <authorList>
            <person name="Cui H.L."/>
            <person name="Shi X."/>
        </authorList>
    </citation>
    <scope>NUCLEOTIDE SEQUENCE [LARGE SCALE GENOMIC DNA]</scope>
    <source>
        <strain evidence="2 3">NJ-3-1</strain>
    </source>
</reference>
<dbReference type="EMBL" id="CP058579">
    <property type="protein sequence ID" value="QLG63485.1"/>
    <property type="molecule type" value="Genomic_DNA"/>
</dbReference>
<feature type="transmembrane region" description="Helical" evidence="1">
    <location>
        <begin position="180"/>
        <end position="206"/>
    </location>
</feature>
<keyword evidence="1" id="KW-0812">Transmembrane</keyword>
<proteinExistence type="predicted"/>
<dbReference type="KEGG" id="halu:HUG12_17835"/>